<dbReference type="RefSeq" id="WP_135249366.1">
    <property type="nucleotide sequence ID" value="NZ_SMLK01000002.1"/>
</dbReference>
<accession>A0A4Z0BYH8</accession>
<dbReference type="AlphaFoldDB" id="A0A4Z0BYH8"/>
<sequence length="117" mass="12251">MTYLQLLRQSLDQGLPVGKALEFLRGSGASPAEAAQAVQLAIGVDAARAREIVAESRAWKGPRSGVLPAPAHREWYGAIGQHGRSGHGASSVLPHLVRQAQAQGAAVTPRETVPASR</sequence>
<protein>
    <submittedName>
        <fullName evidence="1">Uncharacterized protein</fullName>
    </submittedName>
</protein>
<evidence type="ECO:0000313" key="2">
    <source>
        <dbReference type="Proteomes" id="UP000297839"/>
    </source>
</evidence>
<gene>
    <name evidence="1" type="ORF">EZ216_08780</name>
</gene>
<name>A0A4Z0BYH8_9BURK</name>
<proteinExistence type="predicted"/>
<comment type="caution">
    <text evidence="1">The sequence shown here is derived from an EMBL/GenBank/DDBJ whole genome shotgun (WGS) entry which is preliminary data.</text>
</comment>
<organism evidence="1 2">
    <name type="scientific">Ramlibacter humi</name>
    <dbReference type="NCBI Taxonomy" id="2530451"/>
    <lineage>
        <taxon>Bacteria</taxon>
        <taxon>Pseudomonadati</taxon>
        <taxon>Pseudomonadota</taxon>
        <taxon>Betaproteobacteria</taxon>
        <taxon>Burkholderiales</taxon>
        <taxon>Comamonadaceae</taxon>
        <taxon>Ramlibacter</taxon>
    </lineage>
</organism>
<dbReference type="OrthoDB" id="8906313at2"/>
<dbReference type="Proteomes" id="UP000297839">
    <property type="component" value="Unassembled WGS sequence"/>
</dbReference>
<evidence type="ECO:0000313" key="1">
    <source>
        <dbReference type="EMBL" id="TFZ03742.1"/>
    </source>
</evidence>
<dbReference type="EMBL" id="SMLK01000002">
    <property type="protein sequence ID" value="TFZ03742.1"/>
    <property type="molecule type" value="Genomic_DNA"/>
</dbReference>
<reference evidence="1 2" key="1">
    <citation type="submission" date="2019-03" db="EMBL/GenBank/DDBJ databases">
        <title>Ramlibacter sp. 18x22-1, whole genome shotgun sequence.</title>
        <authorList>
            <person name="Zhang X."/>
            <person name="Feng G."/>
            <person name="Zhu H."/>
        </authorList>
    </citation>
    <scope>NUCLEOTIDE SEQUENCE [LARGE SCALE GENOMIC DNA]</scope>
    <source>
        <strain evidence="1 2">18x22-1</strain>
    </source>
</reference>
<keyword evidence="2" id="KW-1185">Reference proteome</keyword>